<dbReference type="Proteomes" id="UP000178526">
    <property type="component" value="Unassembled WGS sequence"/>
</dbReference>
<name>A0A1F7RLP2_9BACT</name>
<keyword evidence="3" id="KW-0949">S-adenosyl-L-methionine</keyword>
<evidence type="ECO:0000256" key="1">
    <source>
        <dbReference type="ARBA" id="ARBA00001966"/>
    </source>
</evidence>
<dbReference type="GO" id="GO:0051536">
    <property type="term" value="F:iron-sulfur cluster binding"/>
    <property type="evidence" value="ECO:0007669"/>
    <property type="project" value="UniProtKB-KW"/>
</dbReference>
<evidence type="ECO:0000259" key="7">
    <source>
        <dbReference type="Pfam" id="PF04055"/>
    </source>
</evidence>
<evidence type="ECO:0000313" key="9">
    <source>
        <dbReference type="EMBL" id="OGL42505.1"/>
    </source>
</evidence>
<keyword evidence="4" id="KW-0479">Metal-binding</keyword>
<dbReference type="InterPro" id="IPR050377">
    <property type="entry name" value="Radical_SAM_PqqE_MftC-like"/>
</dbReference>
<evidence type="ECO:0000313" key="10">
    <source>
        <dbReference type="Proteomes" id="UP000178526"/>
    </source>
</evidence>
<dbReference type="Pfam" id="PF13186">
    <property type="entry name" value="SPASM"/>
    <property type="match status" value="1"/>
</dbReference>
<dbReference type="PANTHER" id="PTHR11228">
    <property type="entry name" value="RADICAL SAM DOMAIN PROTEIN"/>
    <property type="match status" value="1"/>
</dbReference>
<dbReference type="PANTHER" id="PTHR11228:SF7">
    <property type="entry name" value="PQQA PEPTIDE CYCLASE"/>
    <property type="match status" value="1"/>
</dbReference>
<evidence type="ECO:0000259" key="8">
    <source>
        <dbReference type="Pfam" id="PF13186"/>
    </source>
</evidence>
<evidence type="ECO:0000256" key="5">
    <source>
        <dbReference type="ARBA" id="ARBA00023004"/>
    </source>
</evidence>
<protein>
    <recommendedName>
        <fullName evidence="11">Radical SAM core domain-containing protein</fullName>
    </recommendedName>
</protein>
<dbReference type="EMBL" id="MGDB01000043">
    <property type="protein sequence ID" value="OGL42505.1"/>
    <property type="molecule type" value="Genomic_DNA"/>
</dbReference>
<dbReference type="InterPro" id="IPR023885">
    <property type="entry name" value="4Fe4S-binding_SPASM_dom"/>
</dbReference>
<keyword evidence="2" id="KW-0004">4Fe-4S</keyword>
<evidence type="ECO:0000256" key="6">
    <source>
        <dbReference type="ARBA" id="ARBA00023014"/>
    </source>
</evidence>
<keyword evidence="6" id="KW-0411">Iron-sulfur</keyword>
<dbReference type="InterPro" id="IPR013785">
    <property type="entry name" value="Aldolase_TIM"/>
</dbReference>
<gene>
    <name evidence="9" type="ORF">A2042_01130</name>
</gene>
<comment type="cofactor">
    <cofactor evidence="1">
        <name>[4Fe-4S] cluster</name>
        <dbReference type="ChEBI" id="CHEBI:49883"/>
    </cofactor>
</comment>
<dbReference type="SFLD" id="SFLDS00029">
    <property type="entry name" value="Radical_SAM"/>
    <property type="match status" value="1"/>
</dbReference>
<dbReference type="InterPro" id="IPR058240">
    <property type="entry name" value="rSAM_sf"/>
</dbReference>
<keyword evidence="5" id="KW-0408">Iron</keyword>
<dbReference type="Gene3D" id="3.20.20.70">
    <property type="entry name" value="Aldolase class I"/>
    <property type="match status" value="1"/>
</dbReference>
<dbReference type="SFLD" id="SFLDG01387">
    <property type="entry name" value="BtrN-like_SPASM_domain_contain"/>
    <property type="match status" value="1"/>
</dbReference>
<dbReference type="SUPFAM" id="SSF102114">
    <property type="entry name" value="Radical SAM enzymes"/>
    <property type="match status" value="1"/>
</dbReference>
<comment type="caution">
    <text evidence="9">The sequence shown here is derived from an EMBL/GenBank/DDBJ whole genome shotgun (WGS) entry which is preliminary data.</text>
</comment>
<dbReference type="CDD" id="cd01335">
    <property type="entry name" value="Radical_SAM"/>
    <property type="match status" value="1"/>
</dbReference>
<evidence type="ECO:0000256" key="2">
    <source>
        <dbReference type="ARBA" id="ARBA00022485"/>
    </source>
</evidence>
<evidence type="ECO:0008006" key="11">
    <source>
        <dbReference type="Google" id="ProtNLM"/>
    </source>
</evidence>
<reference evidence="9 10" key="1">
    <citation type="journal article" date="2016" name="Nat. Commun.">
        <title>Thousands of microbial genomes shed light on interconnected biogeochemical processes in an aquifer system.</title>
        <authorList>
            <person name="Anantharaman K."/>
            <person name="Brown C.T."/>
            <person name="Hug L.A."/>
            <person name="Sharon I."/>
            <person name="Castelle C.J."/>
            <person name="Probst A.J."/>
            <person name="Thomas B.C."/>
            <person name="Singh A."/>
            <person name="Wilkins M.J."/>
            <person name="Karaoz U."/>
            <person name="Brodie E.L."/>
            <person name="Williams K.H."/>
            <person name="Hubbard S.S."/>
            <person name="Banfield J.F."/>
        </authorList>
    </citation>
    <scope>NUCLEOTIDE SEQUENCE [LARGE SCALE GENOMIC DNA]</scope>
</reference>
<dbReference type="Pfam" id="PF04055">
    <property type="entry name" value="Radical_SAM"/>
    <property type="match status" value="1"/>
</dbReference>
<feature type="domain" description="4Fe4S-binding SPASM" evidence="8">
    <location>
        <begin position="266"/>
        <end position="332"/>
    </location>
</feature>
<proteinExistence type="predicted"/>
<dbReference type="GO" id="GO:0003824">
    <property type="term" value="F:catalytic activity"/>
    <property type="evidence" value="ECO:0007669"/>
    <property type="project" value="InterPro"/>
</dbReference>
<feature type="domain" description="Radical SAM core" evidence="7">
    <location>
        <begin position="64"/>
        <end position="197"/>
    </location>
</feature>
<dbReference type="AlphaFoldDB" id="A0A1F7RLP2"/>
<dbReference type="GO" id="GO:0046872">
    <property type="term" value="F:metal ion binding"/>
    <property type="evidence" value="ECO:0007669"/>
    <property type="project" value="UniProtKB-KW"/>
</dbReference>
<dbReference type="InterPro" id="IPR034391">
    <property type="entry name" value="AdoMet-like_SPASM_containing"/>
</dbReference>
<dbReference type="SFLD" id="SFLDG01067">
    <property type="entry name" value="SPASM/twitch_domain_containing"/>
    <property type="match status" value="1"/>
</dbReference>
<dbReference type="InterPro" id="IPR007197">
    <property type="entry name" value="rSAM"/>
</dbReference>
<evidence type="ECO:0000256" key="4">
    <source>
        <dbReference type="ARBA" id="ARBA00022723"/>
    </source>
</evidence>
<organism evidence="9 10">
    <name type="scientific">Candidatus Schekmanbacteria bacterium GWA2_38_11</name>
    <dbReference type="NCBI Taxonomy" id="1817876"/>
    <lineage>
        <taxon>Bacteria</taxon>
        <taxon>Candidatus Schekmaniibacteriota</taxon>
    </lineage>
</organism>
<sequence>MEEGILLYNEVKANDFSVHGDPNKYLENILGERFKEYRIRWNSAGRLEKVYDFPLFLVFEPMWKCNLTCIMCCHSNPQNSSMEYDSRMPWDMYEKIMKEAEEHNCPSLTIGGHCEPLLDTRLSEMVALAKKSDFVDIMINTNATLLIEKVSKKLIENGLTRLRIGFDGVKAETYERIRVGAKFEEVKNNILNFIKLRKKLNSKLPIVRISCVHLSTNDLEINDFIKYWTPIVEYVSIQRYRPHEITKEHNSNKLETGGNVIRTLQCSEPWERLYIRGNGDVHICCQPIYGPKLGNLKDYSLYEMWHSEAANNLRNAIKELDWDRVPTCKECMIQYVR</sequence>
<dbReference type="CDD" id="cd21109">
    <property type="entry name" value="SPASM"/>
    <property type="match status" value="1"/>
</dbReference>
<evidence type="ECO:0000256" key="3">
    <source>
        <dbReference type="ARBA" id="ARBA00022691"/>
    </source>
</evidence>
<accession>A0A1F7RLP2</accession>